<evidence type="ECO:0000313" key="5">
    <source>
        <dbReference type="EMBL" id="KAF9510216.1"/>
    </source>
</evidence>
<name>A0A9P6DPN2_9AGAM</name>
<dbReference type="InterPro" id="IPR042099">
    <property type="entry name" value="ANL_N_sf"/>
</dbReference>
<evidence type="ECO:0000259" key="4">
    <source>
        <dbReference type="Pfam" id="PF13193"/>
    </source>
</evidence>
<dbReference type="GO" id="GO:0016405">
    <property type="term" value="F:CoA-ligase activity"/>
    <property type="evidence" value="ECO:0007669"/>
    <property type="project" value="TreeGrafter"/>
</dbReference>
<dbReference type="InterPro" id="IPR020845">
    <property type="entry name" value="AMP-binding_CS"/>
</dbReference>
<gene>
    <name evidence="5" type="ORF">BS47DRAFT_1319784</name>
</gene>
<evidence type="ECO:0000313" key="6">
    <source>
        <dbReference type="Proteomes" id="UP000886523"/>
    </source>
</evidence>
<dbReference type="InterPro" id="IPR000873">
    <property type="entry name" value="AMP-dep_synth/lig_dom"/>
</dbReference>
<dbReference type="Pfam" id="PF13193">
    <property type="entry name" value="AMP-binding_C"/>
    <property type="match status" value="1"/>
</dbReference>
<evidence type="ECO:0000256" key="1">
    <source>
        <dbReference type="ARBA" id="ARBA00006432"/>
    </source>
</evidence>
<keyword evidence="2" id="KW-0436">Ligase</keyword>
<feature type="domain" description="AMP-binding enzyme C-terminal" evidence="4">
    <location>
        <begin position="468"/>
        <end position="552"/>
    </location>
</feature>
<dbReference type="Pfam" id="PF00501">
    <property type="entry name" value="AMP-binding"/>
    <property type="match status" value="1"/>
</dbReference>
<evidence type="ECO:0000259" key="3">
    <source>
        <dbReference type="Pfam" id="PF00501"/>
    </source>
</evidence>
<dbReference type="Gene3D" id="3.30.300.30">
    <property type="match status" value="1"/>
</dbReference>
<dbReference type="Gene3D" id="3.40.50.12780">
    <property type="entry name" value="N-terminal domain of ligase-like"/>
    <property type="match status" value="1"/>
</dbReference>
<comment type="caution">
    <text evidence="5">The sequence shown here is derived from an EMBL/GenBank/DDBJ whole genome shotgun (WGS) entry which is preliminary data.</text>
</comment>
<dbReference type="PANTHER" id="PTHR24096">
    <property type="entry name" value="LONG-CHAIN-FATTY-ACID--COA LIGASE"/>
    <property type="match status" value="1"/>
</dbReference>
<evidence type="ECO:0008006" key="7">
    <source>
        <dbReference type="Google" id="ProtNLM"/>
    </source>
</evidence>
<keyword evidence="6" id="KW-1185">Reference proteome</keyword>
<accession>A0A9P6DPN2</accession>
<reference evidence="5" key="1">
    <citation type="journal article" date="2020" name="Nat. Commun.">
        <title>Large-scale genome sequencing of mycorrhizal fungi provides insights into the early evolution of symbiotic traits.</title>
        <authorList>
            <person name="Miyauchi S."/>
            <person name="Kiss E."/>
            <person name="Kuo A."/>
            <person name="Drula E."/>
            <person name="Kohler A."/>
            <person name="Sanchez-Garcia M."/>
            <person name="Morin E."/>
            <person name="Andreopoulos B."/>
            <person name="Barry K.W."/>
            <person name="Bonito G."/>
            <person name="Buee M."/>
            <person name="Carver A."/>
            <person name="Chen C."/>
            <person name="Cichocki N."/>
            <person name="Clum A."/>
            <person name="Culley D."/>
            <person name="Crous P.W."/>
            <person name="Fauchery L."/>
            <person name="Girlanda M."/>
            <person name="Hayes R.D."/>
            <person name="Keri Z."/>
            <person name="LaButti K."/>
            <person name="Lipzen A."/>
            <person name="Lombard V."/>
            <person name="Magnuson J."/>
            <person name="Maillard F."/>
            <person name="Murat C."/>
            <person name="Nolan M."/>
            <person name="Ohm R.A."/>
            <person name="Pangilinan J."/>
            <person name="Pereira M.F."/>
            <person name="Perotto S."/>
            <person name="Peter M."/>
            <person name="Pfister S."/>
            <person name="Riley R."/>
            <person name="Sitrit Y."/>
            <person name="Stielow J.B."/>
            <person name="Szollosi G."/>
            <person name="Zifcakova L."/>
            <person name="Stursova M."/>
            <person name="Spatafora J.W."/>
            <person name="Tedersoo L."/>
            <person name="Vaario L.M."/>
            <person name="Yamada A."/>
            <person name="Yan M."/>
            <person name="Wang P."/>
            <person name="Xu J."/>
            <person name="Bruns T."/>
            <person name="Baldrian P."/>
            <person name="Vilgalys R."/>
            <person name="Dunand C."/>
            <person name="Henrissat B."/>
            <person name="Grigoriev I.V."/>
            <person name="Hibbett D."/>
            <person name="Nagy L.G."/>
            <person name="Martin F.M."/>
        </authorList>
    </citation>
    <scope>NUCLEOTIDE SEQUENCE</scope>
    <source>
        <strain evidence="5">UP504</strain>
    </source>
</reference>
<dbReference type="PANTHER" id="PTHR24096:SF149">
    <property type="entry name" value="AMP-BINDING DOMAIN-CONTAINING PROTEIN-RELATED"/>
    <property type="match status" value="1"/>
</dbReference>
<dbReference type="OrthoDB" id="1898221at2759"/>
<feature type="domain" description="AMP-dependent synthetase/ligase" evidence="3">
    <location>
        <begin position="30"/>
        <end position="418"/>
    </location>
</feature>
<evidence type="ECO:0000256" key="2">
    <source>
        <dbReference type="ARBA" id="ARBA00022598"/>
    </source>
</evidence>
<proteinExistence type="inferred from homology"/>
<dbReference type="InterPro" id="IPR045851">
    <property type="entry name" value="AMP-bd_C_sf"/>
</dbReference>
<dbReference type="AlphaFoldDB" id="A0A9P6DPN2"/>
<dbReference type="SUPFAM" id="SSF56801">
    <property type="entry name" value="Acetyl-CoA synthetase-like"/>
    <property type="match status" value="1"/>
</dbReference>
<organism evidence="5 6">
    <name type="scientific">Hydnum rufescens UP504</name>
    <dbReference type="NCBI Taxonomy" id="1448309"/>
    <lineage>
        <taxon>Eukaryota</taxon>
        <taxon>Fungi</taxon>
        <taxon>Dikarya</taxon>
        <taxon>Basidiomycota</taxon>
        <taxon>Agaricomycotina</taxon>
        <taxon>Agaricomycetes</taxon>
        <taxon>Cantharellales</taxon>
        <taxon>Hydnaceae</taxon>
        <taxon>Hydnum</taxon>
    </lineage>
</organism>
<sequence>MPTIYSSPFSPIPIPKISVFNLFFPDTDPHANHPAFIDGISGRVVTRAQLQRDARVLAFGLRNNLEYLLGAINVSRHGTILVFSPNSMSYPLIICAALAGGIRLSLASSALMPPELAYQIKDSEPSHIAVHPTLFPVLLKALEILGVDVQSKDLRRRIILLAPATEVPAELNSQGWFNLGDVMKANRQLQPERFDNHEADRTSLILYSSGTTGLPKGVELTHYNIVAQILSLRNSGRYPDQAGVDVTIGAVPYFHVYGVLTLIHYALSCGIASVVLPKFEPATFLSAIQKYHTTSAYCAPPSIAFIANSPLVGRYDLSSLKSVISAAAPLSTAIAQRAELRLEASGAKGVYISQLYGITETTGGVTATPYGRNDKHTSCGCLVANVEARLVREDGTDSKEGESGELWIRSPYIMKGYLNKPHATRAAIEDGFYKTGDIAVRDDEGFFYVVDRKKELIKYKGYQVSPAEVENVLFQHPDVEDCAVVGVLEPETQNELPRFGIHCPRDRTLVGTPASKLTADIHQWVKDRLSPHKALRGGVRLITGVPKSAAGKVLRRELHVLARNEVVDAAAKL</sequence>
<dbReference type="EMBL" id="MU129020">
    <property type="protein sequence ID" value="KAF9510216.1"/>
    <property type="molecule type" value="Genomic_DNA"/>
</dbReference>
<dbReference type="InterPro" id="IPR025110">
    <property type="entry name" value="AMP-bd_C"/>
</dbReference>
<comment type="similarity">
    <text evidence="1">Belongs to the ATP-dependent AMP-binding enzyme family.</text>
</comment>
<dbReference type="Proteomes" id="UP000886523">
    <property type="component" value="Unassembled WGS sequence"/>
</dbReference>
<dbReference type="PROSITE" id="PS00455">
    <property type="entry name" value="AMP_BINDING"/>
    <property type="match status" value="1"/>
</dbReference>
<protein>
    <recommendedName>
        <fullName evidence="7">Acetyl-CoA synthetase-like protein</fullName>
    </recommendedName>
</protein>